<dbReference type="EMBL" id="CAKASE010000074">
    <property type="protein sequence ID" value="CAG9575370.1"/>
    <property type="molecule type" value="Genomic_DNA"/>
</dbReference>
<dbReference type="InterPro" id="IPR000504">
    <property type="entry name" value="RRM_dom"/>
</dbReference>
<dbReference type="PROSITE" id="PS50102">
    <property type="entry name" value="RRM"/>
    <property type="match status" value="2"/>
</dbReference>
<feature type="compositionally biased region" description="Low complexity" evidence="3">
    <location>
        <begin position="74"/>
        <end position="85"/>
    </location>
</feature>
<protein>
    <submittedName>
        <fullName evidence="5">(African queen) hypothetical protein</fullName>
    </submittedName>
</protein>
<organism evidence="5 6">
    <name type="scientific">Danaus chrysippus</name>
    <name type="common">African queen</name>
    <dbReference type="NCBI Taxonomy" id="151541"/>
    <lineage>
        <taxon>Eukaryota</taxon>
        <taxon>Metazoa</taxon>
        <taxon>Ecdysozoa</taxon>
        <taxon>Arthropoda</taxon>
        <taxon>Hexapoda</taxon>
        <taxon>Insecta</taxon>
        <taxon>Pterygota</taxon>
        <taxon>Neoptera</taxon>
        <taxon>Endopterygota</taxon>
        <taxon>Lepidoptera</taxon>
        <taxon>Glossata</taxon>
        <taxon>Ditrysia</taxon>
        <taxon>Papilionoidea</taxon>
        <taxon>Nymphalidae</taxon>
        <taxon>Danainae</taxon>
        <taxon>Danaini</taxon>
        <taxon>Danaina</taxon>
        <taxon>Danaus</taxon>
        <taxon>Anosia</taxon>
    </lineage>
</organism>
<dbReference type="InterPro" id="IPR035979">
    <property type="entry name" value="RBD_domain_sf"/>
</dbReference>
<feature type="compositionally biased region" description="Basic and acidic residues" evidence="3">
    <location>
        <begin position="1"/>
        <end position="23"/>
    </location>
</feature>
<proteinExistence type="predicted"/>
<sequence>MKSKSFELPKNSPDEVKHNKTFDFVKYYKPAPESDIENNVSKVKNQTPKRQHSPNKNKKKNKKEMEVAQVNIDGSNLSSAGGNSLETNHVTSTPNTTSKKDKTCKVKSIMKNSMVEESLDVSDVQVANAKPKKRNKSVSFMLEENEEVVVKKSKSEESMAVKKSNNDKINKKSKKNKSSDHKKPDDKENESDVSNMDMDQAERPSKKQLKSKSKTEKMQLENTSNAEIVEDASGDSQILNKSEKKLRKKKKVVPSEVNNETNSGIVEDTMNVDTESKSEDKIVKLKKKKHLPKSSQMTSETDGEPVTKSRKKDLKPEIIAEGLENLNIGDNPHSLTSLIDEMTVADKKKKKNNPMFKKDKSTKVFSRKRFDAPKQEVSTEPVEEKEKVKWVKRKFNKDRKGTISDNSSRSISVENLPIKIICSYRKLLTEHFTKFGTVRHVGAAEFYPAEDPKPVFTTLIVFSNDNEAEKSLEEDNTLFNGSRIRVKKALPPTQTTLVVRSYAELSMQALSTLFSGAGRIRNIHYILKGKNTCSTAFIEFDGPETLNRALKMAENAKIGAKKIHVSKYEVRKTNQDTESMANSAR</sequence>
<feature type="compositionally biased region" description="Basic and acidic residues" evidence="3">
    <location>
        <begin position="177"/>
        <end position="186"/>
    </location>
</feature>
<evidence type="ECO:0000256" key="2">
    <source>
        <dbReference type="PROSITE-ProRule" id="PRU00176"/>
    </source>
</evidence>
<dbReference type="AlphaFoldDB" id="A0A8J2W7R6"/>
<dbReference type="Proteomes" id="UP000789524">
    <property type="component" value="Unassembled WGS sequence"/>
</dbReference>
<evidence type="ECO:0000313" key="6">
    <source>
        <dbReference type="Proteomes" id="UP000789524"/>
    </source>
</evidence>
<feature type="compositionally biased region" description="Polar residues" evidence="3">
    <location>
        <begin position="37"/>
        <end position="46"/>
    </location>
</feature>
<dbReference type="GO" id="GO:0003723">
    <property type="term" value="F:RNA binding"/>
    <property type="evidence" value="ECO:0007669"/>
    <property type="project" value="UniProtKB-UniRule"/>
</dbReference>
<gene>
    <name evidence="5" type="ORF">DCHRY22_LOCUS11289</name>
</gene>
<dbReference type="InterPro" id="IPR012677">
    <property type="entry name" value="Nucleotide-bd_a/b_plait_sf"/>
</dbReference>
<evidence type="ECO:0000259" key="4">
    <source>
        <dbReference type="PROSITE" id="PS50102"/>
    </source>
</evidence>
<feature type="domain" description="RRM" evidence="4">
    <location>
        <begin position="495"/>
        <end position="570"/>
    </location>
</feature>
<comment type="caution">
    <text evidence="5">The sequence shown here is derived from an EMBL/GenBank/DDBJ whole genome shotgun (WGS) entry which is preliminary data.</text>
</comment>
<keyword evidence="1 2" id="KW-0694">RNA-binding</keyword>
<evidence type="ECO:0000256" key="3">
    <source>
        <dbReference type="SAM" id="MobiDB-lite"/>
    </source>
</evidence>
<evidence type="ECO:0000313" key="5">
    <source>
        <dbReference type="EMBL" id="CAG9575370.1"/>
    </source>
</evidence>
<name>A0A8J2W7R6_9NEOP</name>
<accession>A0A8J2W7R6</accession>
<dbReference type="SUPFAM" id="SSF54928">
    <property type="entry name" value="RNA-binding domain, RBD"/>
    <property type="match status" value="1"/>
</dbReference>
<dbReference type="Gene3D" id="3.30.70.330">
    <property type="match status" value="2"/>
</dbReference>
<dbReference type="Pfam" id="PF00076">
    <property type="entry name" value="RRM_1"/>
    <property type="match status" value="1"/>
</dbReference>
<feature type="region of interest" description="Disordered" evidence="3">
    <location>
        <begin position="1"/>
        <end position="315"/>
    </location>
</feature>
<feature type="compositionally biased region" description="Basic and acidic residues" evidence="3">
    <location>
        <begin position="148"/>
        <end position="170"/>
    </location>
</feature>
<dbReference type="CDD" id="cd00590">
    <property type="entry name" value="RRM_SF"/>
    <property type="match status" value="2"/>
</dbReference>
<reference evidence="5" key="1">
    <citation type="submission" date="2021-09" db="EMBL/GenBank/DDBJ databases">
        <authorList>
            <person name="Martin H S."/>
        </authorList>
    </citation>
    <scope>NUCLEOTIDE SEQUENCE</scope>
</reference>
<dbReference type="OrthoDB" id="7490848at2759"/>
<keyword evidence="6" id="KW-1185">Reference proteome</keyword>
<evidence type="ECO:0000256" key="1">
    <source>
        <dbReference type="ARBA" id="ARBA00022884"/>
    </source>
</evidence>
<feature type="compositionally biased region" description="Basic and acidic residues" evidence="3">
    <location>
        <begin position="274"/>
        <end position="283"/>
    </location>
</feature>
<feature type="compositionally biased region" description="Basic residues" evidence="3">
    <location>
        <begin position="47"/>
        <end position="62"/>
    </location>
</feature>
<feature type="domain" description="RRM" evidence="4">
    <location>
        <begin position="409"/>
        <end position="491"/>
    </location>
</feature>
<feature type="compositionally biased region" description="Polar residues" evidence="3">
    <location>
        <begin position="86"/>
        <end position="97"/>
    </location>
</feature>